<dbReference type="STRING" id="112903.SAMN04490178_103169"/>
<dbReference type="PANTHER" id="PTHR12110">
    <property type="entry name" value="HYDROXYPYRUVATE ISOMERASE"/>
    <property type="match status" value="1"/>
</dbReference>
<dbReference type="SUPFAM" id="SSF51658">
    <property type="entry name" value="Xylose isomerase-like"/>
    <property type="match status" value="1"/>
</dbReference>
<evidence type="ECO:0000313" key="2">
    <source>
        <dbReference type="EMBL" id="SEO61476.1"/>
    </source>
</evidence>
<reference evidence="2 3" key="1">
    <citation type="submission" date="2016-10" db="EMBL/GenBank/DDBJ databases">
        <authorList>
            <person name="de Groot N.N."/>
        </authorList>
    </citation>
    <scope>NUCLEOTIDE SEQUENCE [LARGE SCALE GENOMIC DNA]</scope>
    <source>
        <strain evidence="2 3">DSM 13305</strain>
    </source>
</reference>
<evidence type="ECO:0000313" key="3">
    <source>
        <dbReference type="Proteomes" id="UP000198847"/>
    </source>
</evidence>
<evidence type="ECO:0000259" key="1">
    <source>
        <dbReference type="Pfam" id="PF01261"/>
    </source>
</evidence>
<dbReference type="RefSeq" id="WP_091744139.1">
    <property type="nucleotide sequence ID" value="NZ_FODY01000003.1"/>
</dbReference>
<dbReference type="InterPro" id="IPR050312">
    <property type="entry name" value="IolE/XylAMocC-like"/>
</dbReference>
<gene>
    <name evidence="2" type="ORF">SAMN04490178_103169</name>
</gene>
<dbReference type="Gene3D" id="3.20.20.150">
    <property type="entry name" value="Divalent-metal-dependent TIM barrel enzymes"/>
    <property type="match status" value="1"/>
</dbReference>
<dbReference type="AlphaFoldDB" id="A0A1H8R564"/>
<dbReference type="InterPro" id="IPR036237">
    <property type="entry name" value="Xyl_isomerase-like_sf"/>
</dbReference>
<name>A0A1H8R564_9FIRM</name>
<dbReference type="GO" id="GO:0016853">
    <property type="term" value="F:isomerase activity"/>
    <property type="evidence" value="ECO:0007669"/>
    <property type="project" value="UniProtKB-KW"/>
</dbReference>
<accession>A0A1H8R564</accession>
<keyword evidence="3" id="KW-1185">Reference proteome</keyword>
<dbReference type="PANTHER" id="PTHR12110:SF21">
    <property type="entry name" value="XYLOSE ISOMERASE-LIKE TIM BARREL DOMAIN-CONTAINING PROTEIN"/>
    <property type="match status" value="1"/>
</dbReference>
<dbReference type="InterPro" id="IPR013022">
    <property type="entry name" value="Xyl_isomerase-like_TIM-brl"/>
</dbReference>
<dbReference type="Proteomes" id="UP000198847">
    <property type="component" value="Unassembled WGS sequence"/>
</dbReference>
<dbReference type="OrthoDB" id="9782626at2"/>
<proteinExistence type="predicted"/>
<protein>
    <submittedName>
        <fullName evidence="2">2-keto-myo-inositol isomerase</fullName>
    </submittedName>
</protein>
<dbReference type="EMBL" id="FODY01000003">
    <property type="protein sequence ID" value="SEO61476.1"/>
    <property type="molecule type" value="Genomic_DNA"/>
</dbReference>
<sequence length="279" mass="31489">MKLCFNQATTMKKSSLVTDLELCEKNGYDYIEIRTMDKLKDYLQTHSLDDLAGYFAKSHIKPFAFNALVFFNNRDEAGYKEIKEELQYLCEAGQKIGCKNIVVVPLVGPEKFTKTQIKESSVTVLRELAAIAKPYGIRLAVEFVGHPQCTINTFGQAYDIVKTVDRDNVGLVLDCFHFHAMGSRIEDLRQAEGSKIFILHIDDTEDFPIGSLTDEDRLWPGQGAIDLDAILQTLKDIGYSDMVSVELFRPEYYELAIEDAIKIGKNTTQAVVGRYFTLG</sequence>
<dbReference type="Pfam" id="PF01261">
    <property type="entry name" value="AP_endonuc_2"/>
    <property type="match status" value="1"/>
</dbReference>
<keyword evidence="2" id="KW-0413">Isomerase</keyword>
<organism evidence="2 3">
    <name type="scientific">Propionispora vibrioides</name>
    <dbReference type="NCBI Taxonomy" id="112903"/>
    <lineage>
        <taxon>Bacteria</taxon>
        <taxon>Bacillati</taxon>
        <taxon>Bacillota</taxon>
        <taxon>Negativicutes</taxon>
        <taxon>Selenomonadales</taxon>
        <taxon>Sporomusaceae</taxon>
        <taxon>Propionispora</taxon>
    </lineage>
</organism>
<feature type="domain" description="Xylose isomerase-like TIM barrel" evidence="1">
    <location>
        <begin position="20"/>
        <end position="260"/>
    </location>
</feature>